<gene>
    <name evidence="1" type="ORF">AA415_02498</name>
</gene>
<accession>A0A108T4W7</accession>
<reference evidence="1 2" key="1">
    <citation type="journal article" date="2016" name="BMC Genomics">
        <title>Type VI secretion systems of human gut Bacteroidales segregate into three genetic architectures, two of which are contained on mobile genetic elements.</title>
        <authorList>
            <person name="Coyne M.J."/>
            <person name="Roelofs K.G."/>
            <person name="Comstock L.E."/>
        </authorList>
    </citation>
    <scope>NUCLEOTIDE SEQUENCE [LARGE SCALE GENOMIC DNA]</scope>
    <source>
        <strain evidence="1 2">CL09T03C01</strain>
    </source>
</reference>
<organism evidence="1 2">
    <name type="scientific">Bacteroides stercoris</name>
    <dbReference type="NCBI Taxonomy" id="46506"/>
    <lineage>
        <taxon>Bacteria</taxon>
        <taxon>Pseudomonadati</taxon>
        <taxon>Bacteroidota</taxon>
        <taxon>Bacteroidia</taxon>
        <taxon>Bacteroidales</taxon>
        <taxon>Bacteroidaceae</taxon>
        <taxon>Bacteroides</taxon>
    </lineage>
</organism>
<dbReference type="Proteomes" id="UP000056419">
    <property type="component" value="Unassembled WGS sequence"/>
</dbReference>
<proteinExistence type="predicted"/>
<dbReference type="PATRIC" id="fig|46506.5.peg.2682"/>
<name>A0A108T4W7_BACSE</name>
<sequence length="65" mass="7897">MNYSIKWCPIPFHDLMEIFDFLQHLSVVRLYQFDGADILLNGRPILHLLVYYDGFYRITYKTLRL</sequence>
<dbReference type="AlphaFoldDB" id="A0A108T4W7"/>
<evidence type="ECO:0000313" key="2">
    <source>
        <dbReference type="Proteomes" id="UP000056419"/>
    </source>
</evidence>
<keyword evidence="2" id="KW-1185">Reference proteome</keyword>
<comment type="caution">
    <text evidence="1">The sequence shown here is derived from an EMBL/GenBank/DDBJ whole genome shotgun (WGS) entry which is preliminary data.</text>
</comment>
<evidence type="ECO:0000313" key="1">
    <source>
        <dbReference type="EMBL" id="KWR53417.1"/>
    </source>
</evidence>
<dbReference type="EMBL" id="LRGC01000013">
    <property type="protein sequence ID" value="KWR53417.1"/>
    <property type="molecule type" value="Genomic_DNA"/>
</dbReference>
<protein>
    <submittedName>
        <fullName evidence="1">Uncharacterized protein</fullName>
    </submittedName>
</protein>